<evidence type="ECO:0000313" key="2">
    <source>
        <dbReference type="EMBL" id="GBE62594.1"/>
    </source>
</evidence>
<dbReference type="VEuPathDB" id="PiroplasmaDB:BOVATA_040870"/>
<proteinExistence type="predicted"/>
<dbReference type="AlphaFoldDB" id="A0A2H6KHX7"/>
<dbReference type="GeneID" id="39876364"/>
<accession>A0A2H6KHX7</accession>
<comment type="caution">
    <text evidence="2">The sequence shown here is derived from an EMBL/GenBank/DDBJ whole genome shotgun (WGS) entry which is preliminary data.</text>
</comment>
<protein>
    <submittedName>
        <fullName evidence="2">4-hydroxy-2-oxovalerate aldolase, putative</fullName>
    </submittedName>
</protein>
<dbReference type="EMBL" id="BDSA01000005">
    <property type="protein sequence ID" value="GBE62594.1"/>
    <property type="molecule type" value="Genomic_DNA"/>
</dbReference>
<evidence type="ECO:0000313" key="3">
    <source>
        <dbReference type="Proteomes" id="UP000236319"/>
    </source>
</evidence>
<organism evidence="2 3">
    <name type="scientific">Babesia ovata</name>
    <dbReference type="NCBI Taxonomy" id="189622"/>
    <lineage>
        <taxon>Eukaryota</taxon>
        <taxon>Sar</taxon>
        <taxon>Alveolata</taxon>
        <taxon>Apicomplexa</taxon>
        <taxon>Aconoidasida</taxon>
        <taxon>Piroplasmida</taxon>
        <taxon>Babesiidae</taxon>
        <taxon>Babesia</taxon>
    </lineage>
</organism>
<gene>
    <name evidence="2" type="ORF">BOVATA_040870</name>
</gene>
<reference evidence="2 3" key="1">
    <citation type="journal article" date="2017" name="BMC Genomics">
        <title>Whole-genome assembly of Babesia ovata and comparative genomics between closely related pathogens.</title>
        <authorList>
            <person name="Yamagishi J."/>
            <person name="Asada M."/>
            <person name="Hakimi H."/>
            <person name="Tanaka T.Q."/>
            <person name="Sugimoto C."/>
            <person name="Kawazu S."/>
        </authorList>
    </citation>
    <scope>NUCLEOTIDE SEQUENCE [LARGE SCALE GENOMIC DNA]</scope>
    <source>
        <strain evidence="2 3">Miyake</strain>
    </source>
</reference>
<feature type="region of interest" description="Disordered" evidence="1">
    <location>
        <begin position="1"/>
        <end position="68"/>
    </location>
</feature>
<dbReference type="RefSeq" id="XP_028868837.1">
    <property type="nucleotide sequence ID" value="XM_029013004.1"/>
</dbReference>
<feature type="compositionally biased region" description="Low complexity" evidence="1">
    <location>
        <begin position="21"/>
        <end position="35"/>
    </location>
</feature>
<evidence type="ECO:0000256" key="1">
    <source>
        <dbReference type="SAM" id="MobiDB-lite"/>
    </source>
</evidence>
<name>A0A2H6KHX7_9APIC</name>
<sequence length="160" mass="17362">MQSKPDASNEPVSEPVDGDLKSWSLSSPSVGGLLSTELAGLPADARRDELPDDELESELSQQVTSDKAQCDLTTDIGKNMPMPIISDAAHAYNDYVDERAQTNIIWQRNLGLHAASCIVETGVIANREEASVQQMQATAVARLQGAHTQVPKNRKILRQP</sequence>
<dbReference type="Proteomes" id="UP000236319">
    <property type="component" value="Unassembled WGS sequence"/>
</dbReference>
<keyword evidence="3" id="KW-1185">Reference proteome</keyword>